<dbReference type="Proteomes" id="UP000440978">
    <property type="component" value="Unassembled WGS sequence"/>
</dbReference>
<organism evidence="1 2">
    <name type="scientific">Terrilactibacillus tamarindi</name>
    <dbReference type="NCBI Taxonomy" id="2599694"/>
    <lineage>
        <taxon>Bacteria</taxon>
        <taxon>Bacillati</taxon>
        <taxon>Bacillota</taxon>
        <taxon>Bacilli</taxon>
        <taxon>Bacillales</taxon>
        <taxon>Bacillaceae</taxon>
        <taxon>Terrilactibacillus</taxon>
    </lineage>
</organism>
<dbReference type="AlphaFoldDB" id="A0A6N8CSN7"/>
<evidence type="ECO:0000313" key="2">
    <source>
        <dbReference type="Proteomes" id="UP000440978"/>
    </source>
</evidence>
<dbReference type="InterPro" id="IPR021145">
    <property type="entry name" value="Portal_protein_SPP1_Gp6-like"/>
</dbReference>
<evidence type="ECO:0000313" key="1">
    <source>
        <dbReference type="EMBL" id="MTT32710.1"/>
    </source>
</evidence>
<dbReference type="RefSeq" id="WP_155220239.1">
    <property type="nucleotide sequence ID" value="NZ_WNHB01000019.1"/>
</dbReference>
<sequence length="442" mass="50821">MDLQQFIARNYDNEPYWFVSFCGDVKHQVRINEILDKKEYLNGKHYITTRPNEKFNGQEFETRRIMLNYAKTILNFQTAYLLKNPTTLSGDSKVVKEFKKVYNRAKLHRIDHDILDKMIKYGNSYEYLYFDNKQNIKSKLIAPEDSYPIYDHANNMIGFVEHYTVDFVSYWTVYTDNMVYEYDNAQGETPQLTSESTNISGLPIAYINENELSDVYGKSNLDDLISILDSLEMLVSKANDGFYKYITGIPVVTGQQLTNSNLPNDIIGGGLNLDDGATFDFKTNKFDHQAFKTLYDNLINALLDISSTPAVSMNKAEISNLSEVSIKLLFNLADIKASLNAKYLEDGFDERFERIRRMLEYKGITFSDDDYNTLDVVFSPSTPKNEKEIIDNLVALRGISAVSIESILENVPYINDKVEEMKRLDNESENVDNVDKGNKVDE</sequence>
<protein>
    <submittedName>
        <fullName evidence="1">Phage portal protein</fullName>
    </submittedName>
</protein>
<comment type="caution">
    <text evidence="1">The sequence shown here is derived from an EMBL/GenBank/DDBJ whole genome shotgun (WGS) entry which is preliminary data.</text>
</comment>
<dbReference type="OrthoDB" id="2955634at2"/>
<accession>A0A6N8CSN7</accession>
<dbReference type="Pfam" id="PF05133">
    <property type="entry name" value="SPP1_portal"/>
    <property type="match status" value="1"/>
</dbReference>
<gene>
    <name evidence="1" type="ORF">GMB86_11900</name>
</gene>
<keyword evidence="2" id="KW-1185">Reference proteome</keyword>
<name>A0A6N8CSN7_9BACI</name>
<reference evidence="1 2" key="1">
    <citation type="submission" date="2019-11" db="EMBL/GenBank/DDBJ databases">
        <title>Terrilactibacillus tamarindus sp. nov. BCM23-1 isolated from bark of Tamarindus indica.</title>
        <authorList>
            <person name="Kingkaew E."/>
            <person name="Tanasupawat S."/>
        </authorList>
    </citation>
    <scope>NUCLEOTIDE SEQUENCE [LARGE SCALE GENOMIC DNA]</scope>
    <source>
        <strain evidence="1 2">BCM23-1</strain>
    </source>
</reference>
<dbReference type="EMBL" id="WNHB01000019">
    <property type="protein sequence ID" value="MTT32710.1"/>
    <property type="molecule type" value="Genomic_DNA"/>
</dbReference>
<proteinExistence type="predicted"/>